<dbReference type="NCBIfam" id="NF038110">
    <property type="entry name" value="Lys_methyl_FliB"/>
    <property type="match status" value="1"/>
</dbReference>
<organism evidence="1 2">
    <name type="scientific">Clostridium disporicum</name>
    <dbReference type="NCBI Taxonomy" id="84024"/>
    <lineage>
        <taxon>Bacteria</taxon>
        <taxon>Bacillati</taxon>
        <taxon>Bacillota</taxon>
        <taxon>Clostridia</taxon>
        <taxon>Eubacteriales</taxon>
        <taxon>Clostridiaceae</taxon>
        <taxon>Clostridium</taxon>
    </lineage>
</organism>
<sequence length="386" mass="45415">MKIRVPDYFNDFKCIASECEDTCCAGWGIVIDEESYNHYMSVEGEFGERLISEIVTEGSENIFVLKGDNCPFLTENKMCDIYTNLGEDSLCYTCRQYPRVMEEFGSLREVCLSLSCPEACRIILRSDKKVTFTLTENDEEVTGYNDINAMLYINLMQSRNIVFKILQNRDIDLNKRISIALKFTSEIQEKIDLNNIQGIKEVIEKYSDNKFVESIVNDLELYKGKESLKYNNINEIFKVFKDLKHINPNDPLGLENALRYFWQSEEDEDIYLRKHREFNKYFNDKIFKFENILVYFVFRYFMKAVFDYDVSAKIKTAIVSYIMIKELYLIRWIEEGGKLSEEDLVDIAHTYSKDIEHLEENIETLAEVFETNNVFDVNNIIVTLMN</sequence>
<reference evidence="1 2" key="1">
    <citation type="submission" date="2015-09" db="EMBL/GenBank/DDBJ databases">
        <authorList>
            <consortium name="Pathogen Informatics"/>
        </authorList>
    </citation>
    <scope>NUCLEOTIDE SEQUENCE [LARGE SCALE GENOMIC DNA]</scope>
    <source>
        <strain evidence="1 2">2789STDY5834856</strain>
    </source>
</reference>
<dbReference type="Proteomes" id="UP000095594">
    <property type="component" value="Unassembled WGS sequence"/>
</dbReference>
<dbReference type="EMBL" id="CYZX01000002">
    <property type="protein sequence ID" value="CUN74941.1"/>
    <property type="molecule type" value="Genomic_DNA"/>
</dbReference>
<name>A0A173ZFC2_9CLOT</name>
<evidence type="ECO:0000313" key="2">
    <source>
        <dbReference type="Proteomes" id="UP000095594"/>
    </source>
</evidence>
<evidence type="ECO:0000313" key="1">
    <source>
        <dbReference type="EMBL" id="CUN74941.1"/>
    </source>
</evidence>
<gene>
    <name evidence="1" type="primary">fliU_1</name>
    <name evidence="1" type="ORF">ERS852471_00459</name>
</gene>
<accession>A0A173ZFC2</accession>
<dbReference type="RefSeq" id="WP_055263501.1">
    <property type="nucleotide sequence ID" value="NZ_CABIXQ010000002.1"/>
</dbReference>
<proteinExistence type="predicted"/>
<protein>
    <submittedName>
        <fullName evidence="1">FliB domain protein</fullName>
    </submittedName>
</protein>
<dbReference type="AlphaFoldDB" id="A0A173ZFC2"/>
<dbReference type="OrthoDB" id="86584at2"/>